<dbReference type="SUPFAM" id="SSF53335">
    <property type="entry name" value="S-adenosyl-L-methionine-dependent methyltransferases"/>
    <property type="match status" value="1"/>
</dbReference>
<dbReference type="Pfam" id="PF01209">
    <property type="entry name" value="Ubie_methyltran"/>
    <property type="match status" value="1"/>
</dbReference>
<dbReference type="AlphaFoldDB" id="A0A1H5RIW4"/>
<dbReference type="GO" id="GO:0008168">
    <property type="term" value="F:methyltransferase activity"/>
    <property type="evidence" value="ECO:0007669"/>
    <property type="project" value="UniProtKB-KW"/>
</dbReference>
<name>A0A1H5RIW4_9PSEU</name>
<evidence type="ECO:0000313" key="2">
    <source>
        <dbReference type="Proteomes" id="UP000198878"/>
    </source>
</evidence>
<dbReference type="Gene3D" id="3.40.50.150">
    <property type="entry name" value="Vaccinia Virus protein VP39"/>
    <property type="match status" value="1"/>
</dbReference>
<gene>
    <name evidence="1" type="ORF">SAMN05421837_11427</name>
</gene>
<protein>
    <submittedName>
        <fullName evidence="1">Ubiquinone/menaquinone biosynthesis C-methylase UbiE</fullName>
    </submittedName>
</protein>
<dbReference type="InterPro" id="IPR029063">
    <property type="entry name" value="SAM-dependent_MTases_sf"/>
</dbReference>
<proteinExistence type="predicted"/>
<dbReference type="OrthoDB" id="4307675at2"/>
<keyword evidence="2" id="KW-1185">Reference proteome</keyword>
<keyword evidence="1" id="KW-0489">Methyltransferase</keyword>
<sequence>MKGNGLPRAEVPAAFDAGAAAYDRLVGLNPGYHRDLRLSARRLVRPGHQGLRILDAGCGTGASTAALLAIAPDARVTAIDASGAMLARARAKSWPSTVEFRHTPVEEPPAGPFDAVFAAYLLRNVDDPDSTLRALRGLLRPGGQLALHEYSVRDSRRARWVWNAVCGAIVIPLGRVTTGDATLYRHLRRSVVAFDGVTELCARLSAAGFTDVRTGTMPGWSRGIVHTVLGTAP</sequence>
<keyword evidence="1" id="KW-0830">Ubiquinone</keyword>
<dbReference type="CDD" id="cd02440">
    <property type="entry name" value="AdoMet_MTases"/>
    <property type="match status" value="1"/>
</dbReference>
<accession>A0A1H5RIW4</accession>
<dbReference type="Proteomes" id="UP000198878">
    <property type="component" value="Unassembled WGS sequence"/>
</dbReference>
<dbReference type="EMBL" id="FNUJ01000014">
    <property type="protein sequence ID" value="SEF37467.1"/>
    <property type="molecule type" value="Genomic_DNA"/>
</dbReference>
<dbReference type="STRING" id="218821.SAMN05421837_11427"/>
<dbReference type="GO" id="GO:0032259">
    <property type="term" value="P:methylation"/>
    <property type="evidence" value="ECO:0007669"/>
    <property type="project" value="UniProtKB-KW"/>
</dbReference>
<keyword evidence="1" id="KW-0808">Transferase</keyword>
<organism evidence="1 2">
    <name type="scientific">Amycolatopsis pretoriensis</name>
    <dbReference type="NCBI Taxonomy" id="218821"/>
    <lineage>
        <taxon>Bacteria</taxon>
        <taxon>Bacillati</taxon>
        <taxon>Actinomycetota</taxon>
        <taxon>Actinomycetes</taxon>
        <taxon>Pseudonocardiales</taxon>
        <taxon>Pseudonocardiaceae</taxon>
        <taxon>Amycolatopsis</taxon>
    </lineage>
</organism>
<dbReference type="PANTHER" id="PTHR43861:SF1">
    <property type="entry name" value="TRANS-ACONITATE 2-METHYLTRANSFERASE"/>
    <property type="match status" value="1"/>
</dbReference>
<reference evidence="2" key="1">
    <citation type="submission" date="2016-10" db="EMBL/GenBank/DDBJ databases">
        <authorList>
            <person name="Varghese N."/>
            <person name="Submissions S."/>
        </authorList>
    </citation>
    <scope>NUCLEOTIDE SEQUENCE [LARGE SCALE GENOMIC DNA]</scope>
    <source>
        <strain evidence="2">DSM 44654</strain>
    </source>
</reference>
<dbReference type="RefSeq" id="WP_086677182.1">
    <property type="nucleotide sequence ID" value="NZ_FNUJ01000014.1"/>
</dbReference>
<evidence type="ECO:0000313" key="1">
    <source>
        <dbReference type="EMBL" id="SEF37467.1"/>
    </source>
</evidence>
<dbReference type="PANTHER" id="PTHR43861">
    <property type="entry name" value="TRANS-ACONITATE 2-METHYLTRANSFERASE-RELATED"/>
    <property type="match status" value="1"/>
</dbReference>